<evidence type="ECO:0000313" key="8">
    <source>
        <dbReference type="Proteomes" id="UP000070504"/>
    </source>
</evidence>
<dbReference type="PROSITE" id="PS51012">
    <property type="entry name" value="ABC_TM2"/>
    <property type="match status" value="1"/>
</dbReference>
<keyword evidence="3 5" id="KW-1133">Transmembrane helix</keyword>
<dbReference type="InterPro" id="IPR047817">
    <property type="entry name" value="ABC2_TM_bact-type"/>
</dbReference>
<evidence type="ECO:0000256" key="3">
    <source>
        <dbReference type="ARBA" id="ARBA00022989"/>
    </source>
</evidence>
<dbReference type="GO" id="GO:0140359">
    <property type="term" value="F:ABC-type transporter activity"/>
    <property type="evidence" value="ECO:0007669"/>
    <property type="project" value="InterPro"/>
</dbReference>
<feature type="transmembrane region" description="Helical" evidence="5">
    <location>
        <begin position="225"/>
        <end position="243"/>
    </location>
</feature>
<dbReference type="GO" id="GO:0016020">
    <property type="term" value="C:membrane"/>
    <property type="evidence" value="ECO:0007669"/>
    <property type="project" value="UniProtKB-SubCell"/>
</dbReference>
<evidence type="ECO:0000256" key="1">
    <source>
        <dbReference type="ARBA" id="ARBA00004141"/>
    </source>
</evidence>
<feature type="domain" description="ABC transmembrane type-2" evidence="6">
    <location>
        <begin position="187"/>
        <end position="415"/>
    </location>
</feature>
<dbReference type="InterPro" id="IPR013525">
    <property type="entry name" value="ABC2_TM"/>
</dbReference>
<evidence type="ECO:0000256" key="5">
    <source>
        <dbReference type="SAM" id="Phobius"/>
    </source>
</evidence>
<evidence type="ECO:0000259" key="6">
    <source>
        <dbReference type="PROSITE" id="PS51012"/>
    </source>
</evidence>
<feature type="transmembrane region" description="Helical" evidence="5">
    <location>
        <begin position="21"/>
        <end position="41"/>
    </location>
</feature>
<protein>
    <recommendedName>
        <fullName evidence="6">ABC transmembrane type-2 domain-containing protein</fullName>
    </recommendedName>
</protein>
<reference evidence="7 8" key="1">
    <citation type="journal article" date="2016" name="Sci. Rep.">
        <title>Metabolic traits of an uncultured archaeal lineage -MSBL1- from brine pools of the Red Sea.</title>
        <authorList>
            <person name="Mwirichia R."/>
            <person name="Alam I."/>
            <person name="Rashid M."/>
            <person name="Vinu M."/>
            <person name="Ba-Alawi W."/>
            <person name="Anthony Kamau A."/>
            <person name="Kamanda Ngugi D."/>
            <person name="Goker M."/>
            <person name="Klenk H.P."/>
            <person name="Bajic V."/>
            <person name="Stingl U."/>
        </authorList>
    </citation>
    <scope>NUCLEOTIDE SEQUENCE [LARGE SCALE GENOMIC DNA]</scope>
    <source>
        <strain evidence="7">SCGC-AAA382K21</strain>
    </source>
</reference>
<sequence>MKKSIAVFFAVGKNWLKSKSGVFFSFMFPLMLLLIFGTVFGGEGSATYTLYVQNNDQINGEPTELSNSFINILENTGTFDIKSLDIDTNIENYLEENPSFSSRRVLVIPDNFQKKAMSRNIYVRTGIILNTLSYVSDNLENEIGENRIEYINEGISSLEDWRKSLKKENASLLLVTGEEDTASQVVKGMISSITNSFNNQLIGAQEVVEVETEKTTERKLDPVDYYLPGYIAAFIMANGIIGVTSNTSEFRRNGVIKRLAATPLNKSSWIIGNLIHQVLLAFMLTLLMIGVGWIIFGVQAIPGFYAISLIFLGAVTFCGIGMSLGGVIEDVEAANSAGNAIGFPMMFLSGAFWPLEMMPGFMQTVAKIMPLYHFHDGLRQIMIHGNPSQASIPFVILGVLAVVFLGIAIKVTKWKEW</sequence>
<dbReference type="AlphaFoldDB" id="A0A133VKC3"/>
<dbReference type="PANTHER" id="PTHR43027">
    <property type="entry name" value="DOXORUBICIN RESISTANCE ABC TRANSPORTER PERMEASE PROTEIN DRRC-RELATED"/>
    <property type="match status" value="1"/>
</dbReference>
<keyword evidence="8" id="KW-1185">Reference proteome</keyword>
<comment type="caution">
    <text evidence="7">The sequence shown here is derived from an EMBL/GenBank/DDBJ whole genome shotgun (WGS) entry which is preliminary data.</text>
</comment>
<organism evidence="7 8">
    <name type="scientific">candidate division MSBL1 archaeon SCGC-AAA382K21</name>
    <dbReference type="NCBI Taxonomy" id="1698283"/>
    <lineage>
        <taxon>Archaea</taxon>
        <taxon>Methanobacteriati</taxon>
        <taxon>Methanobacteriota</taxon>
        <taxon>candidate division MSBL1</taxon>
    </lineage>
</organism>
<feature type="transmembrane region" description="Helical" evidence="5">
    <location>
        <begin position="278"/>
        <end position="298"/>
    </location>
</feature>
<evidence type="ECO:0000256" key="2">
    <source>
        <dbReference type="ARBA" id="ARBA00022692"/>
    </source>
</evidence>
<feature type="transmembrane region" description="Helical" evidence="5">
    <location>
        <begin position="390"/>
        <end position="409"/>
    </location>
</feature>
<comment type="subcellular location">
    <subcellularLocation>
        <location evidence="1">Membrane</location>
        <topology evidence="1">Multi-pass membrane protein</topology>
    </subcellularLocation>
</comment>
<evidence type="ECO:0000313" key="7">
    <source>
        <dbReference type="EMBL" id="KXB06873.1"/>
    </source>
</evidence>
<name>A0A133VKC3_9EURY</name>
<keyword evidence="2 5" id="KW-0812">Transmembrane</keyword>
<dbReference type="EMBL" id="LHYH01000021">
    <property type="protein sequence ID" value="KXB06873.1"/>
    <property type="molecule type" value="Genomic_DNA"/>
</dbReference>
<keyword evidence="4 5" id="KW-0472">Membrane</keyword>
<evidence type="ECO:0000256" key="4">
    <source>
        <dbReference type="ARBA" id="ARBA00023136"/>
    </source>
</evidence>
<dbReference type="Proteomes" id="UP000070504">
    <property type="component" value="Unassembled WGS sequence"/>
</dbReference>
<dbReference type="PANTHER" id="PTHR43027:SF2">
    <property type="entry name" value="TRANSPORT PERMEASE PROTEIN"/>
    <property type="match status" value="1"/>
</dbReference>
<gene>
    <name evidence="7" type="ORF">AKJ54_01020</name>
</gene>
<feature type="transmembrane region" description="Helical" evidence="5">
    <location>
        <begin position="337"/>
        <end position="355"/>
    </location>
</feature>
<dbReference type="Pfam" id="PF12698">
    <property type="entry name" value="ABC2_membrane_3"/>
    <property type="match status" value="1"/>
</dbReference>
<proteinExistence type="predicted"/>
<accession>A0A133VKC3</accession>
<feature type="transmembrane region" description="Helical" evidence="5">
    <location>
        <begin position="304"/>
        <end position="325"/>
    </location>
</feature>
<dbReference type="InterPro" id="IPR052902">
    <property type="entry name" value="ABC-2_transporter"/>
</dbReference>